<dbReference type="GO" id="GO:0006783">
    <property type="term" value="P:heme biosynthetic process"/>
    <property type="evidence" value="ECO:0007669"/>
    <property type="project" value="UniProtKB-KW"/>
</dbReference>
<evidence type="ECO:0000256" key="5">
    <source>
        <dbReference type="ARBA" id="ARBA00012655"/>
    </source>
</evidence>
<proteinExistence type="inferred from homology"/>
<feature type="region of interest" description="Disordered" evidence="13">
    <location>
        <begin position="1"/>
        <end position="50"/>
    </location>
</feature>
<dbReference type="Gene3D" id="3.30.160.40">
    <property type="entry name" value="Porphobilinogen deaminase, C-terminal domain"/>
    <property type="match status" value="1"/>
</dbReference>
<dbReference type="OrthoDB" id="564646at2759"/>
<evidence type="ECO:0000256" key="3">
    <source>
        <dbReference type="ARBA" id="ARBA00004735"/>
    </source>
</evidence>
<keyword evidence="8" id="KW-0350">Heme biosynthesis</keyword>
<dbReference type="EC" id="2.5.1.61" evidence="5"/>
<dbReference type="SUPFAM" id="SSF54782">
    <property type="entry name" value="Porphobilinogen deaminase (hydroxymethylbilane synthase), C-terminal domain"/>
    <property type="match status" value="2"/>
</dbReference>
<accession>A0A427YP77</accession>
<dbReference type="GO" id="GO:0005737">
    <property type="term" value="C:cytoplasm"/>
    <property type="evidence" value="ECO:0007669"/>
    <property type="project" value="TreeGrafter"/>
</dbReference>
<comment type="caution">
    <text evidence="16">The sequence shown here is derived from an EMBL/GenBank/DDBJ whole genome shotgun (WGS) entry which is preliminary data.</text>
</comment>
<feature type="domain" description="Porphobilinogen deaminase N-terminal" evidence="14">
    <location>
        <begin position="54"/>
        <end position="274"/>
    </location>
</feature>
<comment type="similarity">
    <text evidence="4">Belongs to the HMBS family.</text>
</comment>
<evidence type="ECO:0000256" key="2">
    <source>
        <dbReference type="ARBA" id="ARBA00002869"/>
    </source>
</evidence>
<evidence type="ECO:0000256" key="10">
    <source>
        <dbReference type="ARBA" id="ARBA00030685"/>
    </source>
</evidence>
<keyword evidence="9" id="KW-0627">Porphyrin biosynthesis</keyword>
<dbReference type="EMBL" id="RSCD01000005">
    <property type="protein sequence ID" value="RSH92877.1"/>
    <property type="molecule type" value="Genomic_DNA"/>
</dbReference>
<dbReference type="InterPro" id="IPR022418">
    <property type="entry name" value="Porphobilinogen_deaminase_C"/>
</dbReference>
<evidence type="ECO:0000256" key="13">
    <source>
        <dbReference type="SAM" id="MobiDB-lite"/>
    </source>
</evidence>
<dbReference type="InterPro" id="IPR036803">
    <property type="entry name" value="Porphobilinogen_deaminase_C_sf"/>
</dbReference>
<feature type="compositionally biased region" description="Low complexity" evidence="13">
    <location>
        <begin position="19"/>
        <end position="37"/>
    </location>
</feature>
<evidence type="ECO:0000259" key="14">
    <source>
        <dbReference type="Pfam" id="PF01379"/>
    </source>
</evidence>
<dbReference type="PANTHER" id="PTHR11557:SF0">
    <property type="entry name" value="PORPHOBILINOGEN DEAMINASE"/>
    <property type="match status" value="1"/>
</dbReference>
<dbReference type="GO" id="GO:0004418">
    <property type="term" value="F:hydroxymethylbilane synthase activity"/>
    <property type="evidence" value="ECO:0007669"/>
    <property type="project" value="UniProtKB-EC"/>
</dbReference>
<comment type="pathway">
    <text evidence="3">Porphyrin-containing compound metabolism; protoporphyrin-IX biosynthesis; coproporphyrinogen-III from 5-aminolevulinate: step 2/4.</text>
</comment>
<dbReference type="InterPro" id="IPR000860">
    <property type="entry name" value="HemC"/>
</dbReference>
<protein>
    <recommendedName>
        <fullName evidence="6">Porphobilinogen deaminase</fullName>
        <ecNumber evidence="5">2.5.1.61</ecNumber>
    </recommendedName>
    <alternativeName>
        <fullName evidence="11">Hydroxymethylbilane synthase</fullName>
    </alternativeName>
    <alternativeName>
        <fullName evidence="10">Pre-uroporphyrinogen synthase</fullName>
    </alternativeName>
</protein>
<dbReference type="Proteomes" id="UP000279259">
    <property type="component" value="Unassembled WGS sequence"/>
</dbReference>
<organism evidence="16 17">
    <name type="scientific">Saitozyma podzolica</name>
    <dbReference type="NCBI Taxonomy" id="1890683"/>
    <lineage>
        <taxon>Eukaryota</taxon>
        <taxon>Fungi</taxon>
        <taxon>Dikarya</taxon>
        <taxon>Basidiomycota</taxon>
        <taxon>Agaricomycotina</taxon>
        <taxon>Tremellomycetes</taxon>
        <taxon>Tremellales</taxon>
        <taxon>Trimorphomycetaceae</taxon>
        <taxon>Saitozyma</taxon>
    </lineage>
</organism>
<evidence type="ECO:0000256" key="4">
    <source>
        <dbReference type="ARBA" id="ARBA00005638"/>
    </source>
</evidence>
<evidence type="ECO:0000256" key="11">
    <source>
        <dbReference type="ARBA" id="ARBA00033064"/>
    </source>
</evidence>
<dbReference type="NCBIfam" id="TIGR00212">
    <property type="entry name" value="hemC"/>
    <property type="match status" value="1"/>
</dbReference>
<evidence type="ECO:0000256" key="8">
    <source>
        <dbReference type="ARBA" id="ARBA00023133"/>
    </source>
</evidence>
<comment type="function">
    <text evidence="2">Tetrapolymerization of the monopyrrole PBG into the hydroxymethylbilane pre-uroporphyrinogen in several discrete steps.</text>
</comment>
<dbReference type="STRING" id="1890683.A0A427YP77"/>
<evidence type="ECO:0000256" key="9">
    <source>
        <dbReference type="ARBA" id="ARBA00023244"/>
    </source>
</evidence>
<evidence type="ECO:0000313" key="17">
    <source>
        <dbReference type="Proteomes" id="UP000279259"/>
    </source>
</evidence>
<dbReference type="Pfam" id="PF01379">
    <property type="entry name" value="Porphobil_deam"/>
    <property type="match status" value="1"/>
</dbReference>
<keyword evidence="17" id="KW-1185">Reference proteome</keyword>
<dbReference type="PANTHER" id="PTHR11557">
    <property type="entry name" value="PORPHOBILINOGEN DEAMINASE"/>
    <property type="match status" value="1"/>
</dbReference>
<evidence type="ECO:0000313" key="16">
    <source>
        <dbReference type="EMBL" id="RSH92877.1"/>
    </source>
</evidence>
<comment type="catalytic activity">
    <reaction evidence="12">
        <text>4 porphobilinogen + H2O = hydroxymethylbilane + 4 NH4(+)</text>
        <dbReference type="Rhea" id="RHEA:13185"/>
        <dbReference type="ChEBI" id="CHEBI:15377"/>
        <dbReference type="ChEBI" id="CHEBI:28938"/>
        <dbReference type="ChEBI" id="CHEBI:57845"/>
        <dbReference type="ChEBI" id="CHEBI:58126"/>
        <dbReference type="EC" id="2.5.1.61"/>
    </reaction>
</comment>
<dbReference type="Gene3D" id="3.40.190.10">
    <property type="entry name" value="Periplasmic binding protein-like II"/>
    <property type="match status" value="2"/>
</dbReference>
<dbReference type="FunFam" id="3.40.190.10:FF:000086">
    <property type="entry name" value="Probable porphobilinogen deaminase"/>
    <property type="match status" value="1"/>
</dbReference>
<reference evidence="16 17" key="1">
    <citation type="submission" date="2018-11" db="EMBL/GenBank/DDBJ databases">
        <title>Genome sequence of Saitozyma podzolica DSM 27192.</title>
        <authorList>
            <person name="Aliyu H."/>
            <person name="Gorte O."/>
            <person name="Ochsenreither K."/>
        </authorList>
    </citation>
    <scope>NUCLEOTIDE SEQUENCE [LARGE SCALE GENOMIC DNA]</scope>
    <source>
        <strain evidence="16 17">DSM 27192</strain>
    </source>
</reference>
<gene>
    <name evidence="16" type="primary">HEM3_2</name>
    <name evidence="16" type="ORF">EHS25_008323</name>
</gene>
<feature type="compositionally biased region" description="Polar residues" evidence="13">
    <location>
        <begin position="38"/>
        <end position="50"/>
    </location>
</feature>
<dbReference type="InterPro" id="IPR022417">
    <property type="entry name" value="Porphobilin_deaminase_N"/>
</dbReference>
<evidence type="ECO:0000259" key="15">
    <source>
        <dbReference type="Pfam" id="PF03900"/>
    </source>
</evidence>
<feature type="compositionally biased region" description="Polar residues" evidence="13">
    <location>
        <begin position="7"/>
        <end position="18"/>
    </location>
</feature>
<keyword evidence="7" id="KW-0808">Transferase</keyword>
<dbReference type="PRINTS" id="PR00151">
    <property type="entry name" value="PORPHBDMNASE"/>
</dbReference>
<evidence type="ECO:0000256" key="6">
    <source>
        <dbReference type="ARBA" id="ARBA00016519"/>
    </source>
</evidence>
<dbReference type="Pfam" id="PF03900">
    <property type="entry name" value="Porphobil_deamC"/>
    <property type="match status" value="1"/>
</dbReference>
<sequence>MVILGTNPHTTNPTSANRSPLPMSKSSSPVPSGVASSQNVATDASSPSRSTTFILGTRKSALALVQTQLVAEALRTLHSSPSYTFPIEAMSTVGDRNQTTPLHLLSPYSSTQPAKSLWTDELEARLIHGEMDVIVHSLKDVPTTLKDGCEIGCMLEREDPRDAFVVREGLEYQRLEDLPDGSVVGTGSVRRVAQLRRAFPKLKFDDMRGNLNTRLAKLDSPTSIFSALILATSGLTRISLGHRITSPLGPPHLLHAVGQGALGVEIRSRDPRVREVLRGVGHWQTEWTCAAERGCLRVLEGGCSVPVGVESSLEVLELDASSTDSEVGYGEDGFAPLTGESPLLHFSGILPFSTPLPELNASAEEVKSLLVRRRARLSLTASVTSPDGTKHVVHSPDAVVVASYRGAEAWGEEVARELRRLGAGEILDEVNRVRKEREAKDLAAKRAAAAAAAVAEGDAQGDALVA</sequence>
<dbReference type="SUPFAM" id="SSF53850">
    <property type="entry name" value="Periplasmic binding protein-like II"/>
    <property type="match status" value="1"/>
</dbReference>
<dbReference type="AlphaFoldDB" id="A0A427YP77"/>
<comment type="cofactor">
    <cofactor evidence="1">
        <name>dipyrromethane</name>
        <dbReference type="ChEBI" id="CHEBI:60342"/>
    </cofactor>
</comment>
<evidence type="ECO:0000256" key="1">
    <source>
        <dbReference type="ARBA" id="ARBA00001916"/>
    </source>
</evidence>
<name>A0A427YP77_9TREE</name>
<evidence type="ECO:0000256" key="12">
    <source>
        <dbReference type="ARBA" id="ARBA00048169"/>
    </source>
</evidence>
<evidence type="ECO:0000256" key="7">
    <source>
        <dbReference type="ARBA" id="ARBA00022679"/>
    </source>
</evidence>
<dbReference type="FunFam" id="3.40.190.10:FF:000005">
    <property type="entry name" value="Porphobilinogen deaminase"/>
    <property type="match status" value="1"/>
</dbReference>
<feature type="domain" description="Porphobilinogen deaminase C-terminal" evidence="15">
    <location>
        <begin position="288"/>
        <end position="318"/>
    </location>
</feature>